<evidence type="ECO:0000259" key="1">
    <source>
        <dbReference type="PROSITE" id="PS50112"/>
    </source>
</evidence>
<dbReference type="CDD" id="cd00130">
    <property type="entry name" value="PAS"/>
    <property type="match status" value="1"/>
</dbReference>
<dbReference type="Proteomes" id="UP000256478">
    <property type="component" value="Unassembled WGS sequence"/>
</dbReference>
<dbReference type="InterPro" id="IPR013767">
    <property type="entry name" value="PAS_fold"/>
</dbReference>
<reference evidence="2 3" key="1">
    <citation type="submission" date="2018-08" db="EMBL/GenBank/DDBJ databases">
        <title>Thalassotalea euphylliae genome.</title>
        <authorList>
            <person name="Summers S."/>
            <person name="Rice S.A."/>
            <person name="Freckelton M.L."/>
            <person name="Nedved B.T."/>
            <person name="Hadfield M.G."/>
        </authorList>
    </citation>
    <scope>NUCLEOTIDE SEQUENCE [LARGE SCALE GENOMIC DNA]</scope>
    <source>
        <strain evidence="2 3">H1</strain>
    </source>
</reference>
<dbReference type="Gene3D" id="3.30.450.20">
    <property type="entry name" value="PAS domain"/>
    <property type="match status" value="1"/>
</dbReference>
<dbReference type="InterPro" id="IPR000014">
    <property type="entry name" value="PAS"/>
</dbReference>
<dbReference type="AlphaFoldDB" id="A0A3E0TWC3"/>
<dbReference type="RefSeq" id="WP_116009696.1">
    <property type="nucleotide sequence ID" value="NZ_QUOU01000001.1"/>
</dbReference>
<dbReference type="PROSITE" id="PS50112">
    <property type="entry name" value="PAS"/>
    <property type="match status" value="1"/>
</dbReference>
<proteinExistence type="predicted"/>
<evidence type="ECO:0000313" key="2">
    <source>
        <dbReference type="EMBL" id="REL28667.1"/>
    </source>
</evidence>
<dbReference type="EMBL" id="QUOU01000001">
    <property type="protein sequence ID" value="REL28667.1"/>
    <property type="molecule type" value="Genomic_DNA"/>
</dbReference>
<gene>
    <name evidence="2" type="ORF">DXX93_20260</name>
</gene>
<dbReference type="NCBIfam" id="TIGR00229">
    <property type="entry name" value="sensory_box"/>
    <property type="match status" value="1"/>
</dbReference>
<dbReference type="GO" id="GO:0006355">
    <property type="term" value="P:regulation of DNA-templated transcription"/>
    <property type="evidence" value="ECO:0007669"/>
    <property type="project" value="InterPro"/>
</dbReference>
<dbReference type="OrthoDB" id="7052769at2"/>
<accession>A0A3E0TWC3</accession>
<evidence type="ECO:0000313" key="3">
    <source>
        <dbReference type="Proteomes" id="UP000256478"/>
    </source>
</evidence>
<feature type="domain" description="PAS" evidence="1">
    <location>
        <begin position="2"/>
        <end position="55"/>
    </location>
</feature>
<name>A0A3E0TWC3_9GAMM</name>
<dbReference type="SUPFAM" id="SSF55785">
    <property type="entry name" value="PYP-like sensor domain (PAS domain)"/>
    <property type="match status" value="1"/>
</dbReference>
<dbReference type="SMART" id="SM00091">
    <property type="entry name" value="PAS"/>
    <property type="match status" value="1"/>
</dbReference>
<dbReference type="InterPro" id="IPR035965">
    <property type="entry name" value="PAS-like_dom_sf"/>
</dbReference>
<comment type="caution">
    <text evidence="2">The sequence shown here is derived from an EMBL/GenBank/DDBJ whole genome shotgun (WGS) entry which is preliminary data.</text>
</comment>
<organism evidence="2 3">
    <name type="scientific">Thalassotalea euphylliae</name>
    <dbReference type="NCBI Taxonomy" id="1655234"/>
    <lineage>
        <taxon>Bacteria</taxon>
        <taxon>Pseudomonadati</taxon>
        <taxon>Pseudomonadota</taxon>
        <taxon>Gammaproteobacteria</taxon>
        <taxon>Alteromonadales</taxon>
        <taxon>Colwelliaceae</taxon>
        <taxon>Thalassotalea</taxon>
    </lineage>
</organism>
<protein>
    <submittedName>
        <fullName evidence="2">PAS domain S-box protein</fullName>
    </submittedName>
</protein>
<sequence length="105" mass="11657">MFDAQVRSIIATVVDGFIIIDDKGHVQSFNKAAGKIFGCKPNEALGRNVDVLVPEPFQIQHNSYLSNNLITSTQKIIGIGRAICARRKEAKLQEVSLSAWCKHIY</sequence>
<dbReference type="Pfam" id="PF00989">
    <property type="entry name" value="PAS"/>
    <property type="match status" value="1"/>
</dbReference>